<dbReference type="EMBL" id="NJHN03000095">
    <property type="protein sequence ID" value="KAH9415709.1"/>
    <property type="molecule type" value="Genomic_DNA"/>
</dbReference>
<evidence type="ECO:0000256" key="5">
    <source>
        <dbReference type="ARBA" id="ARBA00035434"/>
    </source>
</evidence>
<name>A0ABQ8IZF8_DERPT</name>
<evidence type="ECO:0000313" key="6">
    <source>
        <dbReference type="EMBL" id="KAH9415709.1"/>
    </source>
</evidence>
<organism evidence="6 7">
    <name type="scientific">Dermatophagoides pteronyssinus</name>
    <name type="common">European house dust mite</name>
    <dbReference type="NCBI Taxonomy" id="6956"/>
    <lineage>
        <taxon>Eukaryota</taxon>
        <taxon>Metazoa</taxon>
        <taxon>Ecdysozoa</taxon>
        <taxon>Arthropoda</taxon>
        <taxon>Chelicerata</taxon>
        <taxon>Arachnida</taxon>
        <taxon>Acari</taxon>
        <taxon>Acariformes</taxon>
        <taxon>Sarcoptiformes</taxon>
        <taxon>Astigmata</taxon>
        <taxon>Psoroptidia</taxon>
        <taxon>Analgoidea</taxon>
        <taxon>Pyroglyphidae</taxon>
        <taxon>Dermatophagoidinae</taxon>
        <taxon>Dermatophagoides</taxon>
    </lineage>
</organism>
<sequence>MLNLIRPTFANVSLRLSQQNILFQQVRENVRWYFERCSEVKRIRKHGWKKRISTPSGRQIIMRRILKDRHIIPKNNQNVEILKIK</sequence>
<keyword evidence="2" id="KW-0689">Ribosomal protein</keyword>
<evidence type="ECO:0000256" key="2">
    <source>
        <dbReference type="ARBA" id="ARBA00022980"/>
    </source>
</evidence>
<dbReference type="InterPro" id="IPR000271">
    <property type="entry name" value="Ribosomal_bL34"/>
</dbReference>
<dbReference type="Pfam" id="PF00468">
    <property type="entry name" value="Ribosomal_L34"/>
    <property type="match status" value="1"/>
</dbReference>
<protein>
    <recommendedName>
        <fullName evidence="4">Large ribosomal subunit protein bL34m</fullName>
    </recommendedName>
    <alternativeName>
        <fullName evidence="5">39S ribosomal protein L34, mitochondrial</fullName>
    </alternativeName>
</protein>
<dbReference type="PANTHER" id="PTHR14503:SF4">
    <property type="entry name" value="LARGE RIBOSOMAL SUBUNIT PROTEIN BL34M"/>
    <property type="match status" value="1"/>
</dbReference>
<reference evidence="6 7" key="2">
    <citation type="journal article" date="2022" name="Mol. Biol. Evol.">
        <title>Comparative Genomics Reveals Insights into the Divergent Evolution of Astigmatic Mites and Household Pest Adaptations.</title>
        <authorList>
            <person name="Xiong Q."/>
            <person name="Wan A.T."/>
            <person name="Liu X."/>
            <person name="Fung C.S."/>
            <person name="Xiao X."/>
            <person name="Malainual N."/>
            <person name="Hou J."/>
            <person name="Wang L."/>
            <person name="Wang M."/>
            <person name="Yang K.Y."/>
            <person name="Cui Y."/>
            <person name="Leung E.L."/>
            <person name="Nong W."/>
            <person name="Shin S.K."/>
            <person name="Au S.W."/>
            <person name="Jeong K.Y."/>
            <person name="Chew F.T."/>
            <person name="Hui J.H."/>
            <person name="Leung T.F."/>
            <person name="Tungtrongchitr A."/>
            <person name="Zhong N."/>
            <person name="Liu Z."/>
            <person name="Tsui S.K."/>
        </authorList>
    </citation>
    <scope>NUCLEOTIDE SEQUENCE [LARGE SCALE GENOMIC DNA]</scope>
    <source>
        <strain evidence="6">Derp</strain>
    </source>
</reference>
<comment type="caution">
    <text evidence="6">The sequence shown here is derived from an EMBL/GenBank/DDBJ whole genome shotgun (WGS) entry which is preliminary data.</text>
</comment>
<evidence type="ECO:0000313" key="7">
    <source>
        <dbReference type="Proteomes" id="UP000887458"/>
    </source>
</evidence>
<comment type="similarity">
    <text evidence="1">Belongs to the bacterial ribosomal protein bL34 family.</text>
</comment>
<dbReference type="Gene3D" id="1.10.287.3980">
    <property type="match status" value="1"/>
</dbReference>
<dbReference type="Proteomes" id="UP000887458">
    <property type="component" value="Unassembled WGS sequence"/>
</dbReference>
<evidence type="ECO:0000256" key="4">
    <source>
        <dbReference type="ARBA" id="ARBA00035274"/>
    </source>
</evidence>
<evidence type="ECO:0000256" key="3">
    <source>
        <dbReference type="ARBA" id="ARBA00023274"/>
    </source>
</evidence>
<gene>
    <name evidence="6" type="ORF">DERP_000199</name>
</gene>
<keyword evidence="7" id="KW-1185">Reference proteome</keyword>
<dbReference type="PANTHER" id="PTHR14503">
    <property type="entry name" value="MITOCHONDRIAL RIBOSOMAL PROTEIN 34 FAMILY MEMBER"/>
    <property type="match status" value="1"/>
</dbReference>
<accession>A0ABQ8IZF8</accession>
<keyword evidence="3" id="KW-0687">Ribonucleoprotein</keyword>
<evidence type="ECO:0000256" key="1">
    <source>
        <dbReference type="ARBA" id="ARBA00010111"/>
    </source>
</evidence>
<proteinExistence type="inferred from homology"/>
<reference evidence="6 7" key="1">
    <citation type="journal article" date="2018" name="J. Allergy Clin. Immunol.">
        <title>High-quality assembly of Dermatophagoides pteronyssinus genome and transcriptome reveals a wide range of novel allergens.</title>
        <authorList>
            <person name="Liu X.Y."/>
            <person name="Yang K.Y."/>
            <person name="Wang M.Q."/>
            <person name="Kwok J.S."/>
            <person name="Zeng X."/>
            <person name="Yang Z."/>
            <person name="Xiao X.J."/>
            <person name="Lau C.P."/>
            <person name="Li Y."/>
            <person name="Huang Z.M."/>
            <person name="Ba J.G."/>
            <person name="Yim A.K."/>
            <person name="Ouyang C.Y."/>
            <person name="Ngai S.M."/>
            <person name="Chan T.F."/>
            <person name="Leung E.L."/>
            <person name="Liu L."/>
            <person name="Liu Z.G."/>
            <person name="Tsui S.K."/>
        </authorList>
    </citation>
    <scope>NUCLEOTIDE SEQUENCE [LARGE SCALE GENOMIC DNA]</scope>
    <source>
        <strain evidence="6">Derp</strain>
    </source>
</reference>